<feature type="region of interest" description="Disordered" evidence="1">
    <location>
        <begin position="481"/>
        <end position="522"/>
    </location>
</feature>
<reference evidence="2 3" key="1">
    <citation type="journal article" date="2012" name="Proc. Natl. Acad. Sci. U.S.A.">
        <title>Comparative genomics of Ceriporiopsis subvermispora and Phanerochaete chrysosporium provide insight into selective ligninolysis.</title>
        <authorList>
            <person name="Fernandez-Fueyo E."/>
            <person name="Ruiz-Duenas F.J."/>
            <person name="Ferreira P."/>
            <person name="Floudas D."/>
            <person name="Hibbett D.S."/>
            <person name="Canessa P."/>
            <person name="Larrondo L.F."/>
            <person name="James T.Y."/>
            <person name="Seelenfreund D."/>
            <person name="Lobos S."/>
            <person name="Polanco R."/>
            <person name="Tello M."/>
            <person name="Honda Y."/>
            <person name="Watanabe T."/>
            <person name="Watanabe T."/>
            <person name="Ryu J.S."/>
            <person name="Kubicek C.P."/>
            <person name="Schmoll M."/>
            <person name="Gaskell J."/>
            <person name="Hammel K.E."/>
            <person name="St John F.J."/>
            <person name="Vanden Wymelenberg A."/>
            <person name="Sabat G."/>
            <person name="Splinter BonDurant S."/>
            <person name="Syed K."/>
            <person name="Yadav J.S."/>
            <person name="Doddapaneni H."/>
            <person name="Subramanian V."/>
            <person name="Lavin J.L."/>
            <person name="Oguiza J.A."/>
            <person name="Perez G."/>
            <person name="Pisabarro A.G."/>
            <person name="Ramirez L."/>
            <person name="Santoyo F."/>
            <person name="Master E."/>
            <person name="Coutinho P.M."/>
            <person name="Henrissat B."/>
            <person name="Lombard V."/>
            <person name="Magnuson J.K."/>
            <person name="Kuees U."/>
            <person name="Hori C."/>
            <person name="Igarashi K."/>
            <person name="Samejima M."/>
            <person name="Held B.W."/>
            <person name="Barry K.W."/>
            <person name="LaButti K.M."/>
            <person name="Lapidus A."/>
            <person name="Lindquist E.A."/>
            <person name="Lucas S.M."/>
            <person name="Riley R."/>
            <person name="Salamov A.A."/>
            <person name="Hoffmeister D."/>
            <person name="Schwenk D."/>
            <person name="Hadar Y."/>
            <person name="Yarden O."/>
            <person name="de Vries R.P."/>
            <person name="Wiebenga A."/>
            <person name="Stenlid J."/>
            <person name="Eastwood D."/>
            <person name="Grigoriev I.V."/>
            <person name="Berka R.M."/>
            <person name="Blanchette R.A."/>
            <person name="Kersten P."/>
            <person name="Martinez A.T."/>
            <person name="Vicuna R."/>
            <person name="Cullen D."/>
        </authorList>
    </citation>
    <scope>NUCLEOTIDE SEQUENCE [LARGE SCALE GENOMIC DNA]</scope>
    <source>
        <strain evidence="2 3">B</strain>
    </source>
</reference>
<evidence type="ECO:0000313" key="2">
    <source>
        <dbReference type="EMBL" id="EMD32177.1"/>
    </source>
</evidence>
<evidence type="ECO:0000313" key="3">
    <source>
        <dbReference type="Proteomes" id="UP000016930"/>
    </source>
</evidence>
<proteinExistence type="predicted"/>
<dbReference type="EMBL" id="KB445812">
    <property type="protein sequence ID" value="EMD32177.1"/>
    <property type="molecule type" value="Genomic_DNA"/>
</dbReference>
<accession>M2R1P6</accession>
<name>M2R1P6_CERS8</name>
<gene>
    <name evidence="2" type="ORF">CERSUDRAFT_99579</name>
</gene>
<protein>
    <submittedName>
        <fullName evidence="2">Uncharacterized protein</fullName>
    </submittedName>
</protein>
<feature type="compositionally biased region" description="Low complexity" evidence="1">
    <location>
        <begin position="187"/>
        <end position="200"/>
    </location>
</feature>
<keyword evidence="3" id="KW-1185">Reference proteome</keyword>
<dbReference type="AlphaFoldDB" id="M2R1P6"/>
<evidence type="ECO:0000256" key="1">
    <source>
        <dbReference type="SAM" id="MobiDB-lite"/>
    </source>
</evidence>
<feature type="region of interest" description="Disordered" evidence="1">
    <location>
        <begin position="392"/>
        <end position="416"/>
    </location>
</feature>
<feature type="compositionally biased region" description="Acidic residues" evidence="1">
    <location>
        <begin position="156"/>
        <end position="169"/>
    </location>
</feature>
<feature type="region of interest" description="Disordered" evidence="1">
    <location>
        <begin position="75"/>
        <end position="212"/>
    </location>
</feature>
<dbReference type="Proteomes" id="UP000016930">
    <property type="component" value="Unassembled WGS sequence"/>
</dbReference>
<dbReference type="OrthoDB" id="10682639at2759"/>
<feature type="compositionally biased region" description="Low complexity" evidence="1">
    <location>
        <begin position="8"/>
        <end position="26"/>
    </location>
</feature>
<sequence length="613" mass="65672">MALRSPMSANVASSSSSSSTAVASTNPNTPRPLADVLSLSSMSLTNTPYTGAAKVITFSHQTVVTGRNLTLRLMKNEPAPVTTQTADPAEDSGEESDGEDADVEDDAEEDGEETDSEDGGDTDVDVEDAASEGAAEDADDGDAEAEADVEDRLAEAVEDDESDGDDEDKENQWEQVASIYDQDEDAAWSSAAGGAPWPAEVPTQPASPVPTEIAEDIVDDAGPPPLDDGELAMSKLSAQGQQDIECVLEHYPTEPGPAFDLAQVDGPAQPDNALGLYTPVAGPSEMLVLSPDHPAPPVSTLEVYAPVTGPREILVLSPQYPVQALSALGLNTPMAGPSEMPMLTPPRQISALPVSALGLPVSGMPRRKWALVECASSTAAHMAWKRRRDARVGGKSHAVKPRSVWRREERSASPMSQIQMQAREFYCRKQARGKRARMHQRRCARASGGCVLEEDVPMADAWAEQAASIARHVRYLRESTRMHAPPAAPRRARNGCERTRTPAPRAVPYPRSKATSPPAPAPAMRFSSAAPAPYAPTGGATRQKQRFVDRRLARRERRAAQPRLPPIQRPALAKQLERRARREGDAWWCAGRALVLWGVPPRALGAIWAGGSG</sequence>
<organism evidence="2 3">
    <name type="scientific">Ceriporiopsis subvermispora (strain B)</name>
    <name type="common">White-rot fungus</name>
    <name type="synonym">Gelatoporia subvermispora</name>
    <dbReference type="NCBI Taxonomy" id="914234"/>
    <lineage>
        <taxon>Eukaryota</taxon>
        <taxon>Fungi</taxon>
        <taxon>Dikarya</taxon>
        <taxon>Basidiomycota</taxon>
        <taxon>Agaricomycotina</taxon>
        <taxon>Agaricomycetes</taxon>
        <taxon>Polyporales</taxon>
        <taxon>Gelatoporiaceae</taxon>
        <taxon>Gelatoporia</taxon>
    </lineage>
</organism>
<feature type="compositionally biased region" description="Acidic residues" evidence="1">
    <location>
        <begin position="88"/>
        <end position="149"/>
    </location>
</feature>
<dbReference type="HOGENOM" id="CLU_445482_0_0_1"/>
<feature type="region of interest" description="Disordered" evidence="1">
    <location>
        <begin position="1"/>
        <end position="30"/>
    </location>
</feature>